<dbReference type="CDD" id="cd00580">
    <property type="entry name" value="CHMI"/>
    <property type="match status" value="1"/>
</dbReference>
<sequence length="114" mass="13287">MPHFVIDCSESVIMRKTPEEIMKAVFETAESTKLFKTVDIKVRINPFKYYNTANTQDDFLHIFANIMEGRNIEQKSDLSKRIVGKLKEMFPEVPVISMNIRDFEKASYCNKSMV</sequence>
<organism evidence="1 2">
    <name type="scientific">Fulvivirga marina</name>
    <dbReference type="NCBI Taxonomy" id="2494733"/>
    <lineage>
        <taxon>Bacteria</taxon>
        <taxon>Pseudomonadati</taxon>
        <taxon>Bacteroidota</taxon>
        <taxon>Cytophagia</taxon>
        <taxon>Cytophagales</taxon>
        <taxon>Fulvivirgaceae</taxon>
        <taxon>Fulvivirga</taxon>
    </lineage>
</organism>
<dbReference type="EMBL" id="JAEUGD010000053">
    <property type="protein sequence ID" value="MBL6447820.1"/>
    <property type="molecule type" value="Genomic_DNA"/>
</dbReference>
<name>A0A937FX69_9BACT</name>
<comment type="caution">
    <text evidence="1">The sequence shown here is derived from an EMBL/GenBank/DDBJ whole genome shotgun (WGS) entry which is preliminary data.</text>
</comment>
<accession>A0A937FX69</accession>
<dbReference type="Proteomes" id="UP000614216">
    <property type="component" value="Unassembled WGS sequence"/>
</dbReference>
<evidence type="ECO:0000313" key="2">
    <source>
        <dbReference type="Proteomes" id="UP000614216"/>
    </source>
</evidence>
<dbReference type="InterPro" id="IPR004220">
    <property type="entry name" value="5-COMe_2-OHmuconate_Isoase"/>
</dbReference>
<proteinExistence type="predicted"/>
<dbReference type="GO" id="GO:0008704">
    <property type="term" value="F:5-carboxymethyl-2-hydroxymuconate delta-isomerase activity"/>
    <property type="evidence" value="ECO:0007669"/>
    <property type="project" value="InterPro"/>
</dbReference>
<dbReference type="InterPro" id="IPR014347">
    <property type="entry name" value="Tautomerase/MIF_sf"/>
</dbReference>
<dbReference type="PANTHER" id="PTHR37950">
    <property type="entry name" value="4-HYDROXYPHENYLACETATE CATABOLISM PROTEIN"/>
    <property type="match status" value="1"/>
</dbReference>
<protein>
    <submittedName>
        <fullName evidence="1">5-carboxymethyl-2-hydroxymuconate Delta-isomerase</fullName>
    </submittedName>
</protein>
<dbReference type="AlphaFoldDB" id="A0A937FX69"/>
<dbReference type="Gene3D" id="3.30.429.10">
    <property type="entry name" value="Macrophage Migration Inhibitory Factor"/>
    <property type="match status" value="1"/>
</dbReference>
<dbReference type="Pfam" id="PF02962">
    <property type="entry name" value="CHMI"/>
    <property type="match status" value="1"/>
</dbReference>
<evidence type="ECO:0000313" key="1">
    <source>
        <dbReference type="EMBL" id="MBL6447820.1"/>
    </source>
</evidence>
<dbReference type="SUPFAM" id="SSF55331">
    <property type="entry name" value="Tautomerase/MIF"/>
    <property type="match status" value="1"/>
</dbReference>
<keyword evidence="2" id="KW-1185">Reference proteome</keyword>
<reference evidence="1" key="1">
    <citation type="submission" date="2021-01" db="EMBL/GenBank/DDBJ databases">
        <title>Fulvivirga kasyanovii gen. nov., sp nov., a novel member of the phylum Bacteroidetes isolated from seawater in a mussel farm.</title>
        <authorList>
            <person name="Zhao L.-H."/>
            <person name="Wang Z.-J."/>
        </authorList>
    </citation>
    <scope>NUCLEOTIDE SEQUENCE</scope>
    <source>
        <strain evidence="1">29W222</strain>
    </source>
</reference>
<dbReference type="PANTHER" id="PTHR37950:SF1">
    <property type="entry name" value="4-HYDROXYPHENYLACETATE CATABOLISM PROTEIN"/>
    <property type="match status" value="1"/>
</dbReference>
<gene>
    <name evidence="1" type="ORF">JMN32_15985</name>
</gene>
<dbReference type="RefSeq" id="WP_202857353.1">
    <property type="nucleotide sequence ID" value="NZ_JAEUGD010000053.1"/>
</dbReference>